<evidence type="ECO:0000313" key="4">
    <source>
        <dbReference type="Proteomes" id="UP001176961"/>
    </source>
</evidence>
<keyword evidence="2" id="KW-0472">Membrane</keyword>
<dbReference type="EMBL" id="CATQJL010000223">
    <property type="protein sequence ID" value="CAJ0596753.1"/>
    <property type="molecule type" value="Genomic_DNA"/>
</dbReference>
<feature type="compositionally biased region" description="Basic and acidic residues" evidence="1">
    <location>
        <begin position="140"/>
        <end position="157"/>
    </location>
</feature>
<evidence type="ECO:0000313" key="3">
    <source>
        <dbReference type="EMBL" id="CAJ0596753.1"/>
    </source>
</evidence>
<comment type="caution">
    <text evidence="3">The sequence shown here is derived from an EMBL/GenBank/DDBJ whole genome shotgun (WGS) entry which is preliminary data.</text>
</comment>
<sequence>MLPIINVTLGNPYTFVIHIFLFTLWTTKCCCRKRRKRPPPKKGFAVKNPAKNVTKEKFAKPTALSFTSSSTPSFPVELLATPLAKTQTEEELFTPKDVSFERIPMPIRMKYDKRRRSKSAERIESRKLLPYPEVKPPTLSEKRRHERELEKDKKEKIASGFYQSRSDEDDTLEKVSSLKEEYTERSRRPRKRGLAKEKAERKDEREAPLEALLPPLPPPPPAPT</sequence>
<feature type="compositionally biased region" description="Basic and acidic residues" evidence="1">
    <location>
        <begin position="194"/>
        <end position="208"/>
    </location>
</feature>
<evidence type="ECO:0000256" key="1">
    <source>
        <dbReference type="SAM" id="MobiDB-lite"/>
    </source>
</evidence>
<name>A0AA36GRB8_CYLNA</name>
<proteinExistence type="predicted"/>
<reference evidence="3" key="1">
    <citation type="submission" date="2023-07" db="EMBL/GenBank/DDBJ databases">
        <authorList>
            <consortium name="CYATHOMIX"/>
        </authorList>
    </citation>
    <scope>NUCLEOTIDE SEQUENCE</scope>
    <source>
        <strain evidence="3">N/A</strain>
    </source>
</reference>
<feature type="region of interest" description="Disordered" evidence="1">
    <location>
        <begin position="111"/>
        <end position="224"/>
    </location>
</feature>
<protein>
    <submittedName>
        <fullName evidence="3">Uncharacterized protein</fullName>
    </submittedName>
</protein>
<feature type="compositionally biased region" description="Pro residues" evidence="1">
    <location>
        <begin position="214"/>
        <end position="224"/>
    </location>
</feature>
<organism evidence="3 4">
    <name type="scientific">Cylicocyclus nassatus</name>
    <name type="common">Nematode worm</name>
    <dbReference type="NCBI Taxonomy" id="53992"/>
    <lineage>
        <taxon>Eukaryota</taxon>
        <taxon>Metazoa</taxon>
        <taxon>Ecdysozoa</taxon>
        <taxon>Nematoda</taxon>
        <taxon>Chromadorea</taxon>
        <taxon>Rhabditida</taxon>
        <taxon>Rhabditina</taxon>
        <taxon>Rhabditomorpha</taxon>
        <taxon>Strongyloidea</taxon>
        <taxon>Strongylidae</taxon>
        <taxon>Cylicocyclus</taxon>
    </lineage>
</organism>
<dbReference type="AlphaFoldDB" id="A0AA36GRB8"/>
<feature type="compositionally biased region" description="Basic and acidic residues" evidence="1">
    <location>
        <begin position="172"/>
        <end position="186"/>
    </location>
</feature>
<evidence type="ECO:0000256" key="2">
    <source>
        <dbReference type="SAM" id="Phobius"/>
    </source>
</evidence>
<accession>A0AA36GRB8</accession>
<feature type="compositionally biased region" description="Basic and acidic residues" evidence="1">
    <location>
        <begin position="118"/>
        <end position="127"/>
    </location>
</feature>
<keyword evidence="4" id="KW-1185">Reference proteome</keyword>
<gene>
    <name evidence="3" type="ORF">CYNAS_LOCUS8736</name>
</gene>
<keyword evidence="2" id="KW-0812">Transmembrane</keyword>
<dbReference type="Proteomes" id="UP001176961">
    <property type="component" value="Unassembled WGS sequence"/>
</dbReference>
<feature type="transmembrane region" description="Helical" evidence="2">
    <location>
        <begin position="12"/>
        <end position="31"/>
    </location>
</feature>
<keyword evidence="2" id="KW-1133">Transmembrane helix</keyword>